<reference evidence="1" key="1">
    <citation type="submission" date="2024-09" db="EMBL/GenBank/DDBJ databases">
        <title>Black Yeasts Isolated from many extreme environments.</title>
        <authorList>
            <person name="Coleine C."/>
            <person name="Stajich J.E."/>
            <person name="Selbmann L."/>
        </authorList>
    </citation>
    <scope>NUCLEOTIDE SEQUENCE</scope>
    <source>
        <strain evidence="1">CCFEE 5737</strain>
    </source>
</reference>
<proteinExistence type="predicted"/>
<keyword evidence="2" id="KW-1185">Reference proteome</keyword>
<comment type="caution">
    <text evidence="1">The sequence shown here is derived from an EMBL/GenBank/DDBJ whole genome shotgun (WGS) entry which is preliminary data.</text>
</comment>
<protein>
    <submittedName>
        <fullName evidence="1">Uncharacterized protein</fullName>
    </submittedName>
</protein>
<evidence type="ECO:0000313" key="2">
    <source>
        <dbReference type="Proteomes" id="UP001186974"/>
    </source>
</evidence>
<sequence>MRLNAGASSKNPVSSIAFRSDGLGAGDDGQKAGVMATSSKANGDVTFWDLNGGGRKMGVLRGAHTPPSTAHGPVAGGISRIEFLVGQPVLVTSGLDNALKSWIFDETPFSPIPRILHSRSGHAAPVCALEFLPSDADGADAGGKWLMSTSRDRSFWGWSLRRDGQSTELSQGNVRKKAKKMGILSSGGASMDSSMSLEDLRAPKITCIACSLNRDGGMGAVPGEKAIWAAAGKGKGPTAAEKSGMTGWESVVTGHAGDNKARTWYWGRKRAGRWAFETGDGANVTSVAMSPCGTFALVGSAAGGIDMFNLQSGLHRQRFPVRLTQKQAKTLQLQGSGRAVNGDFDDQPKKWSRGQGKHTKAVTGIVVDNLNGMVVSSGADGKVKFWEFSTGLLLHEMDWYPMTSVTGIRHHRPSDLIALSCDDSSIRVVDMETKKLVRELWGCKGQISDFAFSNDGQWLVAASADNIIRVWDLPTGHLIDAMKLQSQCNALAFSNTGEYLATATEDN</sequence>
<name>A0ACC3DJT4_9PEZI</name>
<dbReference type="Proteomes" id="UP001186974">
    <property type="component" value="Unassembled WGS sequence"/>
</dbReference>
<accession>A0ACC3DJT4</accession>
<organism evidence="1 2">
    <name type="scientific">Coniosporium uncinatum</name>
    <dbReference type="NCBI Taxonomy" id="93489"/>
    <lineage>
        <taxon>Eukaryota</taxon>
        <taxon>Fungi</taxon>
        <taxon>Dikarya</taxon>
        <taxon>Ascomycota</taxon>
        <taxon>Pezizomycotina</taxon>
        <taxon>Dothideomycetes</taxon>
        <taxon>Dothideomycetes incertae sedis</taxon>
        <taxon>Coniosporium</taxon>
    </lineage>
</organism>
<dbReference type="EMBL" id="JAWDJW010003433">
    <property type="protein sequence ID" value="KAK3076889.1"/>
    <property type="molecule type" value="Genomic_DNA"/>
</dbReference>
<evidence type="ECO:0000313" key="1">
    <source>
        <dbReference type="EMBL" id="KAK3076889.1"/>
    </source>
</evidence>
<feature type="non-terminal residue" evidence="1">
    <location>
        <position position="507"/>
    </location>
</feature>
<gene>
    <name evidence="1" type="ORF">LTS18_011727</name>
</gene>